<evidence type="ECO:0000256" key="1">
    <source>
        <dbReference type="ARBA" id="ARBA00013081"/>
    </source>
</evidence>
<evidence type="ECO:0000256" key="2">
    <source>
        <dbReference type="ARBA" id="ARBA00022801"/>
    </source>
</evidence>
<dbReference type="Proteomes" id="UP000823388">
    <property type="component" value="Chromosome 5K"/>
</dbReference>
<comment type="catalytic activity">
    <reaction evidence="5">
        <text>O-phospho-L-threonyl-[protein] + H2O = L-threonyl-[protein] + phosphate</text>
        <dbReference type="Rhea" id="RHEA:47004"/>
        <dbReference type="Rhea" id="RHEA-COMP:11060"/>
        <dbReference type="Rhea" id="RHEA-COMP:11605"/>
        <dbReference type="ChEBI" id="CHEBI:15377"/>
        <dbReference type="ChEBI" id="CHEBI:30013"/>
        <dbReference type="ChEBI" id="CHEBI:43474"/>
        <dbReference type="ChEBI" id="CHEBI:61977"/>
        <dbReference type="EC" id="3.1.3.16"/>
    </reaction>
</comment>
<comment type="catalytic activity">
    <reaction evidence="4">
        <text>O-phospho-L-seryl-[protein] + H2O = L-seryl-[protein] + phosphate</text>
        <dbReference type="Rhea" id="RHEA:20629"/>
        <dbReference type="Rhea" id="RHEA-COMP:9863"/>
        <dbReference type="Rhea" id="RHEA-COMP:11604"/>
        <dbReference type="ChEBI" id="CHEBI:15377"/>
        <dbReference type="ChEBI" id="CHEBI:29999"/>
        <dbReference type="ChEBI" id="CHEBI:43474"/>
        <dbReference type="ChEBI" id="CHEBI:83421"/>
        <dbReference type="EC" id="3.1.3.16"/>
    </reaction>
</comment>
<keyword evidence="3" id="KW-0904">Protein phosphatase</keyword>
<keyword evidence="2" id="KW-0378">Hydrolase</keyword>
<proteinExistence type="predicted"/>
<sequence length="295" mass="30786">MSSESDVPGAARLPESKALAWGTAPALYLSYGMASLRGRRPALTDAVAAARSFTALSPPLGLDYFAVIDGGHLGAAAAVRLRARLAAAIAERIDGELRGEVPLFGGASSRDVEGWWRTVIREAFRAFSGEVAASGGGGATALVALVLEKYIVVANCGVGASKAVLSRCGEHVELTTDRRGAQSRPPATAEADVVAVERGAQDDFLILASDGLWDAVTPASACGFVRRRLVTTSRIAMPWEPPLDARGSPTVLAKELAEQAVRAGSQDNVSVAIVLFRNFWLCGRAPRGGMVSGDQ</sequence>
<dbReference type="AlphaFoldDB" id="A0A8T0SD63"/>
<evidence type="ECO:0000256" key="4">
    <source>
        <dbReference type="ARBA" id="ARBA00047761"/>
    </source>
</evidence>
<name>A0A8T0SD63_PANVG</name>
<dbReference type="SMART" id="SM00332">
    <property type="entry name" value="PP2Cc"/>
    <property type="match status" value="1"/>
</dbReference>
<dbReference type="Gene3D" id="3.60.40.10">
    <property type="entry name" value="PPM-type phosphatase domain"/>
    <property type="match status" value="2"/>
</dbReference>
<evidence type="ECO:0000259" key="6">
    <source>
        <dbReference type="PROSITE" id="PS51746"/>
    </source>
</evidence>
<dbReference type="PROSITE" id="PS51746">
    <property type="entry name" value="PPM_2"/>
    <property type="match status" value="1"/>
</dbReference>
<dbReference type="InterPro" id="IPR001932">
    <property type="entry name" value="PPM-type_phosphatase-like_dom"/>
</dbReference>
<organism evidence="7 8">
    <name type="scientific">Panicum virgatum</name>
    <name type="common">Blackwell switchgrass</name>
    <dbReference type="NCBI Taxonomy" id="38727"/>
    <lineage>
        <taxon>Eukaryota</taxon>
        <taxon>Viridiplantae</taxon>
        <taxon>Streptophyta</taxon>
        <taxon>Embryophyta</taxon>
        <taxon>Tracheophyta</taxon>
        <taxon>Spermatophyta</taxon>
        <taxon>Magnoliopsida</taxon>
        <taxon>Liliopsida</taxon>
        <taxon>Poales</taxon>
        <taxon>Poaceae</taxon>
        <taxon>PACMAD clade</taxon>
        <taxon>Panicoideae</taxon>
        <taxon>Panicodae</taxon>
        <taxon>Paniceae</taxon>
        <taxon>Panicinae</taxon>
        <taxon>Panicum</taxon>
        <taxon>Panicum sect. Hiantes</taxon>
    </lineage>
</organism>
<dbReference type="Pfam" id="PF00481">
    <property type="entry name" value="PP2C"/>
    <property type="match status" value="2"/>
</dbReference>
<feature type="domain" description="PPM-type phosphatase" evidence="6">
    <location>
        <begin position="30"/>
        <end position="276"/>
    </location>
</feature>
<dbReference type="EC" id="3.1.3.16" evidence="1"/>
<dbReference type="PANTHER" id="PTHR47992">
    <property type="entry name" value="PROTEIN PHOSPHATASE"/>
    <property type="match status" value="1"/>
</dbReference>
<gene>
    <name evidence="7" type="ORF">PVAP13_5KG030600</name>
</gene>
<evidence type="ECO:0000256" key="3">
    <source>
        <dbReference type="ARBA" id="ARBA00022912"/>
    </source>
</evidence>
<evidence type="ECO:0000313" key="7">
    <source>
        <dbReference type="EMBL" id="KAG2594833.1"/>
    </source>
</evidence>
<evidence type="ECO:0000313" key="8">
    <source>
        <dbReference type="Proteomes" id="UP000823388"/>
    </source>
</evidence>
<evidence type="ECO:0000256" key="5">
    <source>
        <dbReference type="ARBA" id="ARBA00048336"/>
    </source>
</evidence>
<keyword evidence="8" id="KW-1185">Reference proteome</keyword>
<dbReference type="CDD" id="cd00143">
    <property type="entry name" value="PP2Cc"/>
    <property type="match status" value="1"/>
</dbReference>
<dbReference type="InterPro" id="IPR036457">
    <property type="entry name" value="PPM-type-like_dom_sf"/>
</dbReference>
<dbReference type="SUPFAM" id="SSF81606">
    <property type="entry name" value="PP2C-like"/>
    <property type="match status" value="1"/>
</dbReference>
<accession>A0A8T0SD63</accession>
<comment type="caution">
    <text evidence="7">The sequence shown here is derived from an EMBL/GenBank/DDBJ whole genome shotgun (WGS) entry which is preliminary data.</text>
</comment>
<reference evidence="7" key="1">
    <citation type="submission" date="2020-05" db="EMBL/GenBank/DDBJ databases">
        <title>WGS assembly of Panicum virgatum.</title>
        <authorList>
            <person name="Lovell J.T."/>
            <person name="Jenkins J."/>
            <person name="Shu S."/>
            <person name="Juenger T.E."/>
            <person name="Schmutz J."/>
        </authorList>
    </citation>
    <scope>NUCLEOTIDE SEQUENCE</scope>
    <source>
        <strain evidence="7">AP13</strain>
    </source>
</reference>
<dbReference type="EMBL" id="CM029045">
    <property type="protein sequence ID" value="KAG2594833.1"/>
    <property type="molecule type" value="Genomic_DNA"/>
</dbReference>
<dbReference type="InterPro" id="IPR015655">
    <property type="entry name" value="PP2C"/>
</dbReference>
<protein>
    <recommendedName>
        <fullName evidence="1">protein-serine/threonine phosphatase</fullName>
        <ecNumber evidence="1">3.1.3.16</ecNumber>
    </recommendedName>
</protein>
<dbReference type="GO" id="GO:0004722">
    <property type="term" value="F:protein serine/threonine phosphatase activity"/>
    <property type="evidence" value="ECO:0007669"/>
    <property type="project" value="UniProtKB-EC"/>
</dbReference>